<proteinExistence type="predicted"/>
<evidence type="ECO:0008006" key="4">
    <source>
        <dbReference type="Google" id="ProtNLM"/>
    </source>
</evidence>
<evidence type="ECO:0000256" key="1">
    <source>
        <dbReference type="SAM" id="SignalP"/>
    </source>
</evidence>
<name>A0AA37WHE4_9BACT</name>
<protein>
    <recommendedName>
        <fullName evidence="4">Secretion system C-terminal sorting domain-containing protein</fullName>
    </recommendedName>
</protein>
<organism evidence="2 3">
    <name type="scientific">Portibacter lacus</name>
    <dbReference type="NCBI Taxonomy" id="1099794"/>
    <lineage>
        <taxon>Bacteria</taxon>
        <taxon>Pseudomonadati</taxon>
        <taxon>Bacteroidota</taxon>
        <taxon>Saprospiria</taxon>
        <taxon>Saprospirales</taxon>
        <taxon>Haliscomenobacteraceae</taxon>
        <taxon>Portibacter</taxon>
    </lineage>
</organism>
<reference evidence="2" key="2">
    <citation type="submission" date="2023-01" db="EMBL/GenBank/DDBJ databases">
        <title>Draft genome sequence of Portibacter lacus strain NBRC 108769.</title>
        <authorList>
            <person name="Sun Q."/>
            <person name="Mori K."/>
        </authorList>
    </citation>
    <scope>NUCLEOTIDE SEQUENCE</scope>
    <source>
        <strain evidence="2">NBRC 108769</strain>
    </source>
</reference>
<evidence type="ECO:0000313" key="3">
    <source>
        <dbReference type="Proteomes" id="UP001156666"/>
    </source>
</evidence>
<keyword evidence="1" id="KW-0732">Signal</keyword>
<comment type="caution">
    <text evidence="2">The sequence shown here is derived from an EMBL/GenBank/DDBJ whole genome shotgun (WGS) entry which is preliminary data.</text>
</comment>
<dbReference type="RefSeq" id="WP_235292093.1">
    <property type="nucleotide sequence ID" value="NZ_BSOH01000027.1"/>
</dbReference>
<feature type="signal peptide" evidence="1">
    <location>
        <begin position="1"/>
        <end position="20"/>
    </location>
</feature>
<dbReference type="Proteomes" id="UP001156666">
    <property type="component" value="Unassembled WGS sequence"/>
</dbReference>
<reference evidence="2" key="1">
    <citation type="journal article" date="2014" name="Int. J. Syst. Evol. Microbiol.">
        <title>Complete genome sequence of Corynebacterium casei LMG S-19264T (=DSM 44701T), isolated from a smear-ripened cheese.</title>
        <authorList>
            <consortium name="US DOE Joint Genome Institute (JGI-PGF)"/>
            <person name="Walter F."/>
            <person name="Albersmeier A."/>
            <person name="Kalinowski J."/>
            <person name="Ruckert C."/>
        </authorList>
    </citation>
    <scope>NUCLEOTIDE SEQUENCE</scope>
    <source>
        <strain evidence="2">NBRC 108769</strain>
    </source>
</reference>
<dbReference type="InterPro" id="IPR026444">
    <property type="entry name" value="Secre_tail"/>
</dbReference>
<evidence type="ECO:0000313" key="2">
    <source>
        <dbReference type="EMBL" id="GLR19214.1"/>
    </source>
</evidence>
<dbReference type="NCBIfam" id="TIGR04183">
    <property type="entry name" value="Por_Secre_tail"/>
    <property type="match status" value="1"/>
</dbReference>
<dbReference type="AlphaFoldDB" id="A0AA37WHE4"/>
<keyword evidence="3" id="KW-1185">Reference proteome</keyword>
<dbReference type="EMBL" id="BSOH01000027">
    <property type="protein sequence ID" value="GLR19214.1"/>
    <property type="molecule type" value="Genomic_DNA"/>
</dbReference>
<gene>
    <name evidence="2" type="ORF">GCM10007940_38300</name>
</gene>
<feature type="chain" id="PRO_5041455097" description="Secretion system C-terminal sorting domain-containing protein" evidence="1">
    <location>
        <begin position="21"/>
        <end position="537"/>
    </location>
</feature>
<accession>A0AA37WHE4</accession>
<sequence length="537" mass="62065">MKYLIYYTFLLCLGTNILEAQNPMVFDQYNSSYVSDLEYVNDSTYVVALRVGNEKNHSTLQWYKDSEFLYDLKYVDQVTKQNLRKVNDQLYLDYIYRYYCDVLSSGFITIPADTSWVRSEYAHPYLYFGDTLQAVRISDSLSIILNERNQLFYKDSSRLSFQTEQLSLNGNILLQKLETNIALLGDNSSIIRDVAKLDSSDLVLSHANNRGLEIIVYNDKYYLLGSKKISIFEKNGQLLETIEYPDSLQVLDMIVDHEDKLLILGTKEDQNIQSHHIFQLMDLFSWEETYTNSDLNFSFREMRLSPKNEVILLGSTKINANEKEYPEMGVILNTSNTIQYSPDFSIEYSGTSIEIESDAYYRIKASVTVNNQSDKDAYNVHVYSTEFGCSYDFYFYCGCFSLRNTIPYIPANSSVDIYLETFIDTIIELVPEVCFYVSGADQLYDVNQNDNTTCGLLLDVEDLDLKESVLDLFPNPASHVLRSKSAEYEDQFEIIDLQGKVLKRTTYQEGINIYDLNPGFYFARDLTNSTIGKFLKF</sequence>